<feature type="transmembrane region" description="Helical" evidence="1">
    <location>
        <begin position="139"/>
        <end position="159"/>
    </location>
</feature>
<feature type="transmembrane region" description="Helical" evidence="1">
    <location>
        <begin position="59"/>
        <end position="76"/>
    </location>
</feature>
<reference evidence="2 3" key="1">
    <citation type="submission" date="2016-11" db="EMBL/GenBank/DDBJ databases">
        <authorList>
            <person name="Jaros S."/>
            <person name="Januszkiewicz K."/>
            <person name="Wedrychowicz H."/>
        </authorList>
    </citation>
    <scope>NUCLEOTIDE SEQUENCE [LARGE SCALE GENOMIC DNA]</scope>
    <source>
        <strain evidence="2 3">DSM 21864</strain>
    </source>
</reference>
<dbReference type="Proteomes" id="UP000184080">
    <property type="component" value="Unassembled WGS sequence"/>
</dbReference>
<sequence length="161" mass="18448">MKKNNIILGIVLILIGIAYLMNITFQVNYFSFATLWPIILFLVGVMFELKFFRDRSSGGNLIPGGILMVLGLIFMFEKLTGNRFSNYIWPFYTLSVAVGFLQYYLFYKKDRGILILGLILLIVFIVSFLSILLENIFPWMSGNLIFPLILIMAGILVIVKK</sequence>
<name>A0A1M6MUT2_9CLOT</name>
<evidence type="ECO:0000256" key="1">
    <source>
        <dbReference type="SAM" id="Phobius"/>
    </source>
</evidence>
<keyword evidence="1" id="KW-0472">Membrane</keyword>
<evidence type="ECO:0000313" key="2">
    <source>
        <dbReference type="EMBL" id="SHJ87182.1"/>
    </source>
</evidence>
<keyword evidence="1" id="KW-0812">Transmembrane</keyword>
<dbReference type="EMBL" id="FQZO01000009">
    <property type="protein sequence ID" value="SHJ87182.1"/>
    <property type="molecule type" value="Genomic_DNA"/>
</dbReference>
<feature type="transmembrane region" description="Helical" evidence="1">
    <location>
        <begin position="113"/>
        <end position="133"/>
    </location>
</feature>
<protein>
    <recommendedName>
        <fullName evidence="4">DUF5668 domain-containing protein</fullName>
    </recommendedName>
</protein>
<dbReference type="RefSeq" id="WP_073011384.1">
    <property type="nucleotide sequence ID" value="NZ_FQZO01000009.1"/>
</dbReference>
<evidence type="ECO:0008006" key="4">
    <source>
        <dbReference type="Google" id="ProtNLM"/>
    </source>
</evidence>
<dbReference type="STRING" id="1121298.SAMN05444401_4137"/>
<dbReference type="OrthoDB" id="49365at2"/>
<organism evidence="2 3">
    <name type="scientific">Clostridium amylolyticum</name>
    <dbReference type="NCBI Taxonomy" id="1121298"/>
    <lineage>
        <taxon>Bacteria</taxon>
        <taxon>Bacillati</taxon>
        <taxon>Bacillota</taxon>
        <taxon>Clostridia</taxon>
        <taxon>Eubacteriales</taxon>
        <taxon>Clostridiaceae</taxon>
        <taxon>Clostridium</taxon>
    </lineage>
</organism>
<feature type="transmembrane region" description="Helical" evidence="1">
    <location>
        <begin position="88"/>
        <end position="106"/>
    </location>
</feature>
<evidence type="ECO:0000313" key="3">
    <source>
        <dbReference type="Proteomes" id="UP000184080"/>
    </source>
</evidence>
<feature type="transmembrane region" description="Helical" evidence="1">
    <location>
        <begin position="29"/>
        <end position="47"/>
    </location>
</feature>
<accession>A0A1M6MUT2</accession>
<feature type="transmembrane region" description="Helical" evidence="1">
    <location>
        <begin position="7"/>
        <end position="23"/>
    </location>
</feature>
<gene>
    <name evidence="2" type="ORF">SAMN05444401_4137</name>
</gene>
<dbReference type="AlphaFoldDB" id="A0A1M6MUT2"/>
<proteinExistence type="predicted"/>
<keyword evidence="1" id="KW-1133">Transmembrane helix</keyword>
<keyword evidence="3" id="KW-1185">Reference proteome</keyword>